<dbReference type="Proteomes" id="UP001171945">
    <property type="component" value="Unassembled WGS sequence"/>
</dbReference>
<name>A0ABT7VSL4_9GAMM</name>
<sequence>MSAPISVYAIAIIAIMALMVFGTIMLAIRRYKTCPSNRILVKYGKVGAGKSALPIHGGATLCGHLSNSILIWT</sequence>
<reference evidence="2" key="1">
    <citation type="submission" date="2023-06" db="EMBL/GenBank/DDBJ databases">
        <title>Uncultivated large filamentous bacteria from sulfidic sediments reveal new species and different genomic features in energy metabolism and defense.</title>
        <authorList>
            <person name="Fonseca A."/>
        </authorList>
    </citation>
    <scope>NUCLEOTIDE SEQUENCE</scope>
    <source>
        <strain evidence="2">HSG4</strain>
    </source>
</reference>
<evidence type="ECO:0000313" key="3">
    <source>
        <dbReference type="Proteomes" id="UP001171945"/>
    </source>
</evidence>
<gene>
    <name evidence="2" type="ORF">QUF54_02700</name>
</gene>
<keyword evidence="1" id="KW-1133">Transmembrane helix</keyword>
<dbReference type="EMBL" id="JAUCGM010000094">
    <property type="protein sequence ID" value="MDM8562243.1"/>
    <property type="molecule type" value="Genomic_DNA"/>
</dbReference>
<organism evidence="2 3">
    <name type="scientific">Candidatus Marithioploca araucensis</name>
    <dbReference type="NCBI Taxonomy" id="70273"/>
    <lineage>
        <taxon>Bacteria</taxon>
        <taxon>Pseudomonadati</taxon>
        <taxon>Pseudomonadota</taxon>
        <taxon>Gammaproteobacteria</taxon>
        <taxon>Thiotrichales</taxon>
        <taxon>Thiotrichaceae</taxon>
        <taxon>Candidatus Marithioploca</taxon>
    </lineage>
</organism>
<evidence type="ECO:0000256" key="1">
    <source>
        <dbReference type="SAM" id="Phobius"/>
    </source>
</evidence>
<feature type="transmembrane region" description="Helical" evidence="1">
    <location>
        <begin position="6"/>
        <end position="28"/>
    </location>
</feature>
<proteinExistence type="predicted"/>
<keyword evidence="3" id="KW-1185">Reference proteome</keyword>
<evidence type="ECO:0000313" key="2">
    <source>
        <dbReference type="EMBL" id="MDM8562243.1"/>
    </source>
</evidence>
<accession>A0ABT7VSL4</accession>
<comment type="caution">
    <text evidence="2">The sequence shown here is derived from an EMBL/GenBank/DDBJ whole genome shotgun (WGS) entry which is preliminary data.</text>
</comment>
<keyword evidence="1" id="KW-0472">Membrane</keyword>
<keyword evidence="1" id="KW-0812">Transmembrane</keyword>
<protein>
    <submittedName>
        <fullName evidence="2">Uncharacterized protein</fullName>
    </submittedName>
</protein>